<dbReference type="AlphaFoldDB" id="A0AAU8BI90"/>
<dbReference type="InterPro" id="IPR036583">
    <property type="entry name" value="23S_rRNA_IVS_sf"/>
</dbReference>
<dbReference type="CDD" id="cd16377">
    <property type="entry name" value="23S_rRNA_IVP_like"/>
    <property type="match status" value="1"/>
</dbReference>
<dbReference type="SUPFAM" id="SSF158446">
    <property type="entry name" value="IVS-encoded protein-like"/>
    <property type="match status" value="1"/>
</dbReference>
<dbReference type="RefSeq" id="WP_353497635.1">
    <property type="nucleotide sequence ID" value="NZ_CP115920.1"/>
</dbReference>
<dbReference type="NCBIfam" id="TIGR02436">
    <property type="entry name" value="four helix bundle protein"/>
    <property type="match status" value="1"/>
</dbReference>
<dbReference type="PANTHER" id="PTHR38471">
    <property type="entry name" value="FOUR HELIX BUNDLE PROTEIN"/>
    <property type="match status" value="1"/>
</dbReference>
<dbReference type="PANTHER" id="PTHR38471:SF2">
    <property type="entry name" value="FOUR HELIX BUNDLE PROTEIN"/>
    <property type="match status" value="1"/>
</dbReference>
<proteinExistence type="predicted"/>
<protein>
    <submittedName>
        <fullName evidence="1">Four helix bundle protein</fullName>
    </submittedName>
</protein>
<sequence>MNFEKLEVWRRATRLSANIYRETETLKDFGYRNQLTRSGLSVPSNIAEGMTRTSDREKIRFLEISRSSLAEARTQIYIGSQIGYLPKEIANLWLRETKEIAAMLTGLMKSIKQEGAS</sequence>
<dbReference type="KEGG" id="vck:PG915_01875"/>
<dbReference type="InterPro" id="IPR012657">
    <property type="entry name" value="23S_rRNA-intervening_sequence"/>
</dbReference>
<organism evidence="1">
    <name type="scientific">Vibrio chaetopteri</name>
    <dbReference type="NCBI Taxonomy" id="3016528"/>
    <lineage>
        <taxon>Bacteria</taxon>
        <taxon>Pseudomonadati</taxon>
        <taxon>Pseudomonadota</taxon>
        <taxon>Gammaproteobacteria</taxon>
        <taxon>Vibrionales</taxon>
        <taxon>Vibrionaceae</taxon>
        <taxon>Vibrio</taxon>
    </lineage>
</organism>
<evidence type="ECO:0000313" key="1">
    <source>
        <dbReference type="EMBL" id="XCD16352.1"/>
    </source>
</evidence>
<dbReference type="EMBL" id="CP115920">
    <property type="protein sequence ID" value="XCD16352.1"/>
    <property type="molecule type" value="Genomic_DNA"/>
</dbReference>
<dbReference type="Pfam" id="PF05635">
    <property type="entry name" value="23S_rRNA_IVP"/>
    <property type="match status" value="1"/>
</dbReference>
<accession>A0AAU8BI90</accession>
<dbReference type="Gene3D" id="1.20.1440.60">
    <property type="entry name" value="23S rRNA-intervening sequence"/>
    <property type="match status" value="1"/>
</dbReference>
<reference evidence="1" key="1">
    <citation type="submission" date="2023-01" db="EMBL/GenBank/DDBJ databases">
        <title>Vibrio sp. CB1-14 genome sequencing.</title>
        <authorList>
            <person name="Otstavnykh N."/>
            <person name="Isaeva M."/>
            <person name="Meleshko D."/>
        </authorList>
    </citation>
    <scope>NUCLEOTIDE SEQUENCE</scope>
    <source>
        <strain evidence="1">CB1-14</strain>
    </source>
</reference>
<name>A0AAU8BI90_9VIBR</name>
<dbReference type="NCBIfam" id="NF008912">
    <property type="entry name" value="PRK12275.1-6"/>
    <property type="match status" value="1"/>
</dbReference>
<gene>
    <name evidence="1" type="ORF">PG915_01875</name>
</gene>